<proteinExistence type="predicted"/>
<organism evidence="2">
    <name type="scientific">freshwater metagenome</name>
    <dbReference type="NCBI Taxonomy" id="449393"/>
    <lineage>
        <taxon>unclassified sequences</taxon>
        <taxon>metagenomes</taxon>
        <taxon>ecological metagenomes</taxon>
    </lineage>
</organism>
<dbReference type="AlphaFoldDB" id="A0A6J6TBW1"/>
<sequence length="40" mass="4246">MGNAVAGGAKSLRVVVRMPTALVCNEAVFYNLTLGLCHLR</sequence>
<dbReference type="EMBL" id="CAEZZA010000060">
    <property type="protein sequence ID" value="CAB4744901.1"/>
    <property type="molecule type" value="Genomic_DNA"/>
</dbReference>
<reference evidence="2" key="1">
    <citation type="submission" date="2020-05" db="EMBL/GenBank/DDBJ databases">
        <authorList>
            <person name="Chiriac C."/>
            <person name="Salcher M."/>
            <person name="Ghai R."/>
            <person name="Kavagutti S V."/>
        </authorList>
    </citation>
    <scope>NUCLEOTIDE SEQUENCE</scope>
</reference>
<evidence type="ECO:0000313" key="2">
    <source>
        <dbReference type="EMBL" id="CAB4744901.1"/>
    </source>
</evidence>
<name>A0A6J6TBW1_9ZZZZ</name>
<protein>
    <submittedName>
        <fullName evidence="2">Unannotated protein</fullName>
    </submittedName>
</protein>
<evidence type="ECO:0000313" key="1">
    <source>
        <dbReference type="EMBL" id="CAB4663471.1"/>
    </source>
</evidence>
<dbReference type="EMBL" id="CAEZWW010000013">
    <property type="protein sequence ID" value="CAB4663471.1"/>
    <property type="molecule type" value="Genomic_DNA"/>
</dbReference>
<accession>A0A6J6TBW1</accession>
<gene>
    <name evidence="1" type="ORF">UFOPK2310_00213</name>
    <name evidence="2" type="ORF">UFOPK2809_00576</name>
</gene>